<proteinExistence type="predicted"/>
<comment type="caution">
    <text evidence="3">The sequence shown here is derived from an EMBL/GenBank/DDBJ whole genome shotgun (WGS) entry which is preliminary data.</text>
</comment>
<dbReference type="GO" id="GO:0070086">
    <property type="term" value="P:ubiquitin-dependent endocytosis"/>
    <property type="evidence" value="ECO:0007669"/>
    <property type="project" value="TreeGrafter"/>
</dbReference>
<dbReference type="InterPro" id="IPR011021">
    <property type="entry name" value="Arrestin-like_N"/>
</dbReference>
<feature type="domain" description="Arrestin C-terminal-like" evidence="2">
    <location>
        <begin position="272"/>
        <end position="415"/>
    </location>
</feature>
<evidence type="ECO:0000313" key="3">
    <source>
        <dbReference type="EMBL" id="KAG7191753.1"/>
    </source>
</evidence>
<dbReference type="InterPro" id="IPR011022">
    <property type="entry name" value="Arrestin_C-like"/>
</dbReference>
<dbReference type="GO" id="GO:0030674">
    <property type="term" value="F:protein-macromolecule adaptor activity"/>
    <property type="evidence" value="ECO:0007669"/>
    <property type="project" value="TreeGrafter"/>
</dbReference>
<dbReference type="Proteomes" id="UP000790833">
    <property type="component" value="Unassembled WGS sequence"/>
</dbReference>
<sequence>MLRRSGTPQGKHSSQAHIVLKNVEHDVLVLKGSEADAGSVLLNGAVTLAVTDPISVKKISVRLYSTLRLKQNQMAIGTQKGTVFEKKLYEYNWESSEFESYLNNLYENSSSSHLHSPVGSPPHLGHSSSTQSVLQKTHSSTSLKGLTSAFKSKSSSNLMNAFHLSNLHNNGSSTSLATSVSNAGNPKSPPSSSSHVLVHGNYEFPFSAILPGSMPESVEGLPGANVVYKIEAIIDRGKFLKLIIAKKHVRVVRTLTTDAVELTETVAVDNTWPKKVEYSLNVPAKAIAIGGGTPVSFMLVPMLKGLRLGDIKIQMVELYSYMGIFPPPVNGERIVSEKFIPKPNEDDPNFMMDRWEVDTFLKVPASLSKCTQDCDISVHMKVRHKIKFVIGLINPDDHVSELRASLPVQLFISPFLTVTARHEDDNASINNEQHGAGGDQEEVIFTRDSHNFSGLSLDRLAVGGTGGNEEEGGAPHPSSSHTSLNGFVAPPLYEKHIYDRLWNDISPIETPLASGYVSPQRSILSEQLGGIDGALLKENLRQLSIRQQQETSEPMSINGHSTHSINAASNSAPRDKGIFSLEGDEGGDYLTARPISSVSASLNHNLSHLFGPGSATPPFHLSRVNSDTNMNQVPSYSEAINTNANDEALSPAYEPPLPGSNINLAEINRRFEQLSANGSVTSVKKTLRSGRTSPSISRMSRSASQNSSPSVSRQQSQVNLGTSSKSHSRSGTNLAAVPEPQKMSSVVGKTTGSASFTMSGTTQEEEDGGGSSSASSASNSYSNSATSLVPSGYNNHHSVSPAHHDVPAHLLGRISSNGPLVNSVPEAHVHSTTHVSMPEVGGSSTTKLSLSASERKPLSRSGSTKSLHSLHNLSFLSKRKK</sequence>
<dbReference type="GO" id="GO:0005886">
    <property type="term" value="C:plasma membrane"/>
    <property type="evidence" value="ECO:0007669"/>
    <property type="project" value="TreeGrafter"/>
</dbReference>
<dbReference type="AlphaFoldDB" id="A0A9P8AG32"/>
<reference evidence="3" key="1">
    <citation type="submission" date="2021-03" db="EMBL/GenBank/DDBJ databases">
        <authorList>
            <person name="Palmer J.M."/>
        </authorList>
    </citation>
    <scope>NUCLEOTIDE SEQUENCE</scope>
    <source>
        <strain evidence="3">ARV_011</strain>
    </source>
</reference>
<dbReference type="Pfam" id="PF02752">
    <property type="entry name" value="Arrestin_C"/>
    <property type="match status" value="1"/>
</dbReference>
<feature type="compositionally biased region" description="Polar residues" evidence="1">
    <location>
        <begin position="742"/>
        <end position="762"/>
    </location>
</feature>
<feature type="region of interest" description="Disordered" evidence="1">
    <location>
        <begin position="111"/>
        <end position="138"/>
    </location>
</feature>
<dbReference type="PANTHER" id="PTHR11188:SF17">
    <property type="entry name" value="FI21816P1"/>
    <property type="match status" value="1"/>
</dbReference>
<protein>
    <recommendedName>
        <fullName evidence="2">Arrestin C-terminal-like domain-containing protein</fullName>
    </recommendedName>
</protein>
<dbReference type="GO" id="GO:0031625">
    <property type="term" value="F:ubiquitin protein ligase binding"/>
    <property type="evidence" value="ECO:0007669"/>
    <property type="project" value="TreeGrafter"/>
</dbReference>
<evidence type="ECO:0000259" key="2">
    <source>
        <dbReference type="SMART" id="SM01017"/>
    </source>
</evidence>
<feature type="region of interest" description="Disordered" evidence="1">
    <location>
        <begin position="547"/>
        <end position="580"/>
    </location>
</feature>
<dbReference type="PANTHER" id="PTHR11188">
    <property type="entry name" value="ARRESTIN DOMAIN CONTAINING PROTEIN"/>
    <property type="match status" value="1"/>
</dbReference>
<dbReference type="Gene3D" id="2.60.40.640">
    <property type="match status" value="1"/>
</dbReference>
<dbReference type="GO" id="GO:0005829">
    <property type="term" value="C:cytosol"/>
    <property type="evidence" value="ECO:0007669"/>
    <property type="project" value="TreeGrafter"/>
</dbReference>
<feature type="region of interest" description="Disordered" evidence="1">
    <location>
        <begin position="173"/>
        <end position="194"/>
    </location>
</feature>
<evidence type="ECO:0000313" key="4">
    <source>
        <dbReference type="Proteomes" id="UP000790833"/>
    </source>
</evidence>
<feature type="compositionally biased region" description="Low complexity" evidence="1">
    <location>
        <begin position="772"/>
        <end position="787"/>
    </location>
</feature>
<dbReference type="InterPro" id="IPR050357">
    <property type="entry name" value="Arrestin_domain-protein"/>
</dbReference>
<gene>
    <name evidence="3" type="ORF">KQ657_002889</name>
</gene>
<dbReference type="OrthoDB" id="2333384at2759"/>
<keyword evidence="4" id="KW-1185">Reference proteome</keyword>
<dbReference type="EMBL" id="JAHMUF010000024">
    <property type="protein sequence ID" value="KAG7191753.1"/>
    <property type="molecule type" value="Genomic_DNA"/>
</dbReference>
<feature type="region of interest" description="Disordered" evidence="1">
    <location>
        <begin position="461"/>
        <end position="482"/>
    </location>
</feature>
<feature type="compositionally biased region" description="Polar residues" evidence="1">
    <location>
        <begin position="173"/>
        <end position="185"/>
    </location>
</feature>
<feature type="compositionally biased region" description="Polar residues" evidence="1">
    <location>
        <begin position="842"/>
        <end position="852"/>
    </location>
</feature>
<feature type="region of interest" description="Disordered" evidence="1">
    <location>
        <begin position="832"/>
        <end position="881"/>
    </location>
</feature>
<dbReference type="GeneID" id="66116263"/>
<dbReference type="SMART" id="SM01017">
    <property type="entry name" value="Arrestin_C"/>
    <property type="match status" value="1"/>
</dbReference>
<name>A0A9P8AG32_9ASCO</name>
<feature type="region of interest" description="Disordered" evidence="1">
    <location>
        <begin position="679"/>
        <end position="803"/>
    </location>
</feature>
<feature type="compositionally biased region" description="Polar residues" evidence="1">
    <location>
        <begin position="788"/>
        <end position="798"/>
    </location>
</feature>
<feature type="compositionally biased region" description="Low complexity" evidence="1">
    <location>
        <begin position="691"/>
        <end position="717"/>
    </location>
</feature>
<feature type="compositionally biased region" description="Polar residues" evidence="1">
    <location>
        <begin position="547"/>
        <end position="572"/>
    </location>
</feature>
<organism evidence="3 4">
    <name type="scientific">Scheffersomyces spartinae</name>
    <dbReference type="NCBI Taxonomy" id="45513"/>
    <lineage>
        <taxon>Eukaryota</taxon>
        <taxon>Fungi</taxon>
        <taxon>Dikarya</taxon>
        <taxon>Ascomycota</taxon>
        <taxon>Saccharomycotina</taxon>
        <taxon>Pichiomycetes</taxon>
        <taxon>Debaryomycetaceae</taxon>
        <taxon>Scheffersomyces</taxon>
    </lineage>
</organism>
<dbReference type="RefSeq" id="XP_043047305.1">
    <property type="nucleotide sequence ID" value="XM_043193636.1"/>
</dbReference>
<evidence type="ECO:0000256" key="1">
    <source>
        <dbReference type="SAM" id="MobiDB-lite"/>
    </source>
</evidence>
<feature type="compositionally biased region" description="Low complexity" evidence="1">
    <location>
        <begin position="866"/>
        <end position="881"/>
    </location>
</feature>
<feature type="compositionally biased region" description="Polar residues" evidence="1">
    <location>
        <begin position="718"/>
        <end position="733"/>
    </location>
</feature>
<accession>A0A9P8AG32</accession>
<feature type="compositionally biased region" description="Polar residues" evidence="1">
    <location>
        <begin position="126"/>
        <end position="138"/>
    </location>
</feature>
<dbReference type="InterPro" id="IPR014752">
    <property type="entry name" value="Arrestin-like_C"/>
</dbReference>
<dbReference type="Pfam" id="PF00339">
    <property type="entry name" value="Arrestin_N"/>
    <property type="match status" value="1"/>
</dbReference>